<dbReference type="PANTHER" id="PTHR43546:SF3">
    <property type="entry name" value="UPF0173 METAL-DEPENDENT HYDROLASE MJ1163"/>
    <property type="match status" value="1"/>
</dbReference>
<dbReference type="Proteomes" id="UP001147830">
    <property type="component" value="Unassembled WGS sequence"/>
</dbReference>
<dbReference type="InterPro" id="IPR050114">
    <property type="entry name" value="UPF0173_UPF0282_UlaG_hydrolase"/>
</dbReference>
<dbReference type="PANTHER" id="PTHR43546">
    <property type="entry name" value="UPF0173 METAL-DEPENDENT HYDROLASE MJ1163-RELATED"/>
    <property type="match status" value="1"/>
</dbReference>
<organism evidence="2 3">
    <name type="scientific">Thalassolituus pacificus</name>
    <dbReference type="NCBI Taxonomy" id="2975440"/>
    <lineage>
        <taxon>Bacteria</taxon>
        <taxon>Pseudomonadati</taxon>
        <taxon>Pseudomonadota</taxon>
        <taxon>Gammaproteobacteria</taxon>
        <taxon>Oceanospirillales</taxon>
        <taxon>Oceanospirillaceae</taxon>
        <taxon>Thalassolituus</taxon>
    </lineage>
</organism>
<reference evidence="2" key="1">
    <citation type="journal article" date="2022" name="Front. Microbiol.">
        <title>Genome-based taxonomic rearrangement of Oceanobacter-related bacteria including the description of Thalassolituus hydrocarbonoclasticus sp. nov. and Thalassolituus pacificus sp. nov. and emended description of the genus Thalassolituus.</title>
        <authorList>
            <person name="Dong C."/>
            <person name="Wei L."/>
            <person name="Wang J."/>
            <person name="Lai Q."/>
            <person name="Huang Z."/>
            <person name="Shao Z."/>
        </authorList>
    </citation>
    <scope>NUCLEOTIDE SEQUENCE</scope>
    <source>
        <strain evidence="2">59MF3M-4</strain>
    </source>
</reference>
<keyword evidence="3" id="KW-1185">Reference proteome</keyword>
<protein>
    <recommendedName>
        <fullName evidence="4">MBL fold metallo-hydrolase</fullName>
    </recommendedName>
</protein>
<evidence type="ECO:0000313" key="3">
    <source>
        <dbReference type="Proteomes" id="UP001147830"/>
    </source>
</evidence>
<feature type="signal peptide" evidence="1">
    <location>
        <begin position="1"/>
        <end position="25"/>
    </location>
</feature>
<dbReference type="EMBL" id="JAOANI010000019">
    <property type="protein sequence ID" value="MCT7359675.1"/>
    <property type="molecule type" value="Genomic_DNA"/>
</dbReference>
<dbReference type="SUPFAM" id="SSF56281">
    <property type="entry name" value="Metallo-hydrolase/oxidoreductase"/>
    <property type="match status" value="1"/>
</dbReference>
<accession>A0A9X3ARV6</accession>
<name>A0A9X3ARV6_9GAMM</name>
<feature type="chain" id="PRO_5040773547" description="MBL fold metallo-hydrolase" evidence="1">
    <location>
        <begin position="26"/>
        <end position="345"/>
    </location>
</feature>
<sequence length="345" mass="38972">MNRLRPHLLLTVLLALISGCSTKLHIPTYDDAPATAPARMQHPLSIQYLGVGGHLIKYDGVTLLTAPSFTNPHFMRVGPFMPISTDKERVDQYLPDVSDAEMILVGHAHYDHLMDVPYIMNQYATKADVYGSRTMANTLMPAVAKERIHVMNDLMGNVSKPGEWVYSHSGRIRIMALESFHAPHFMGMKFMQGTYEEPQESLPWHAFGWKEGQTLAFLIDFLDQNKQPAYRIFYQDSASQEPLGLVPTLDDQKDIDIAVLCPASFSQVDNYPESIVKNTRAKHFILGHWEDFFANDLSGEQRFVRNTNQDDFIERLNAVLPAGSDWTLPALFSIQYFGPEGALPQ</sequence>
<comment type="caution">
    <text evidence="2">The sequence shown here is derived from an EMBL/GenBank/DDBJ whole genome shotgun (WGS) entry which is preliminary data.</text>
</comment>
<dbReference type="PROSITE" id="PS51257">
    <property type="entry name" value="PROKAR_LIPOPROTEIN"/>
    <property type="match status" value="1"/>
</dbReference>
<evidence type="ECO:0000256" key="1">
    <source>
        <dbReference type="SAM" id="SignalP"/>
    </source>
</evidence>
<evidence type="ECO:0000313" key="2">
    <source>
        <dbReference type="EMBL" id="MCT7359675.1"/>
    </source>
</evidence>
<dbReference type="Gene3D" id="3.60.15.10">
    <property type="entry name" value="Ribonuclease Z/Hydroxyacylglutathione hydrolase-like"/>
    <property type="match status" value="1"/>
</dbReference>
<dbReference type="RefSeq" id="WP_260976538.1">
    <property type="nucleotide sequence ID" value="NZ_JAOANI010000019.1"/>
</dbReference>
<gene>
    <name evidence="2" type="ORF">NYR02_11680</name>
</gene>
<keyword evidence="1" id="KW-0732">Signal</keyword>
<dbReference type="AlphaFoldDB" id="A0A9X3ARV6"/>
<reference evidence="2" key="2">
    <citation type="submission" date="2022-08" db="EMBL/GenBank/DDBJ databases">
        <authorList>
            <person name="Dong C."/>
        </authorList>
    </citation>
    <scope>NUCLEOTIDE SEQUENCE</scope>
    <source>
        <strain evidence="2">59MF3M-4</strain>
    </source>
</reference>
<dbReference type="InterPro" id="IPR036866">
    <property type="entry name" value="RibonucZ/Hydroxyglut_hydro"/>
</dbReference>
<evidence type="ECO:0008006" key="4">
    <source>
        <dbReference type="Google" id="ProtNLM"/>
    </source>
</evidence>
<proteinExistence type="predicted"/>